<dbReference type="Pfam" id="PF09356">
    <property type="entry name" value="Phage_BR0599"/>
    <property type="match status" value="1"/>
</dbReference>
<evidence type="ECO:0000259" key="1">
    <source>
        <dbReference type="Pfam" id="PF09356"/>
    </source>
</evidence>
<dbReference type="Proteomes" id="UP000001192">
    <property type="component" value="Plasmid pBPHY01"/>
</dbReference>
<dbReference type="KEGG" id="bph:Bphy_7156"/>
<dbReference type="InterPro" id="IPR011928">
    <property type="entry name" value="Phage_phiJL001_Gp84"/>
</dbReference>
<evidence type="ECO:0000313" key="2">
    <source>
        <dbReference type="EMBL" id="ACC76157.1"/>
    </source>
</evidence>
<keyword evidence="3" id="KW-1185">Reference proteome</keyword>
<protein>
    <recommendedName>
        <fullName evidence="1">Bacteriophage phiJL001 Gp84 C-terminal domain-containing protein</fullName>
    </recommendedName>
</protein>
<geneLocation type="plasmid" evidence="2 3">
    <name>pBPHY01</name>
</geneLocation>
<dbReference type="AlphaFoldDB" id="B2JUI6"/>
<organism evidence="2 3">
    <name type="scientific">Paraburkholderia phymatum (strain DSM 17167 / CIP 108236 / LMG 21445 / STM815)</name>
    <name type="common">Burkholderia phymatum</name>
    <dbReference type="NCBI Taxonomy" id="391038"/>
    <lineage>
        <taxon>Bacteria</taxon>
        <taxon>Pseudomonadati</taxon>
        <taxon>Pseudomonadota</taxon>
        <taxon>Betaproteobacteria</taxon>
        <taxon>Burkholderiales</taxon>
        <taxon>Burkholderiaceae</taxon>
        <taxon>Paraburkholderia</taxon>
    </lineage>
</organism>
<dbReference type="InterPro" id="IPR018964">
    <property type="entry name" value="Phage_phiJL001_Gp84_C"/>
</dbReference>
<keyword evidence="2" id="KW-0614">Plasmid</keyword>
<dbReference type="Pfam" id="PF09931">
    <property type="entry name" value="Phage_phiJL001_Gp84_N"/>
    <property type="match status" value="1"/>
</dbReference>
<dbReference type="OrthoDB" id="6872689at2"/>
<sequence>MRTLSAAMLAHLASDVQTLATLWTITRTDGQVFGFTDLDQPITYGGVTYQSAGGYTHSQIDMTSDMSTSNLEVNAIFDSSAITPASLEAGQWDYARVQVSLVNYADLTMGAVLLESGVLGQVVLLNGTYKAELRGLAQVMQQEQGQTYSPTCRAVFGDARCQIDLGPLTFSGSIASVAGLASWNDPTLTQVGPTVSFTDTRGQKVPTHTPFTIQIVPPTGGSFVADTSVRDNSQGTLTKVTGSPGNNQYSVSASGLYTFNSSAAGNEYFISYTYAIGFFAYGLVTFTSGQNAGFSMEVKSFSPGVVTLAMALPYPLAVGDTYTIKAGCDKQFGTCRDRYSNIVHFRGEPYIPGPDTILRPQG</sequence>
<feature type="domain" description="Bacteriophage phiJL001 Gp84 C-terminal" evidence="1">
    <location>
        <begin position="277"/>
        <end position="355"/>
    </location>
</feature>
<gene>
    <name evidence="2" type="ordered locus">Bphy_7156</name>
</gene>
<dbReference type="RefSeq" id="WP_012406313.1">
    <property type="nucleotide sequence ID" value="NC_010625.1"/>
</dbReference>
<proteinExistence type="predicted"/>
<dbReference type="HOGENOM" id="CLU_080134_0_0_4"/>
<dbReference type="EMBL" id="CP001045">
    <property type="protein sequence ID" value="ACC76157.1"/>
    <property type="molecule type" value="Genomic_DNA"/>
</dbReference>
<accession>B2JUI6</accession>
<evidence type="ECO:0000313" key="3">
    <source>
        <dbReference type="Proteomes" id="UP000001192"/>
    </source>
</evidence>
<reference evidence="3" key="1">
    <citation type="journal article" date="2014" name="Stand. Genomic Sci.">
        <title>Complete genome sequence of Burkholderia phymatum STM815(T), a broad host range and efficient nitrogen-fixing symbiont of Mimosa species.</title>
        <authorList>
            <person name="Moulin L."/>
            <person name="Klonowska A."/>
            <person name="Caroline B."/>
            <person name="Booth K."/>
            <person name="Vriezen J.A."/>
            <person name="Melkonian R."/>
            <person name="James E.K."/>
            <person name="Young J.P."/>
            <person name="Bena G."/>
            <person name="Hauser L."/>
            <person name="Land M."/>
            <person name="Kyrpides N."/>
            <person name="Bruce D."/>
            <person name="Chain P."/>
            <person name="Copeland A."/>
            <person name="Pitluck S."/>
            <person name="Woyke T."/>
            <person name="Lizotte-Waniewski M."/>
            <person name="Bristow J."/>
            <person name="Riley M."/>
        </authorList>
    </citation>
    <scope>NUCLEOTIDE SEQUENCE [LARGE SCALE GENOMIC DNA]</scope>
    <source>
        <strain evidence="3">DSM 17167 / CIP 108236 / LMG 21445 / STM815</strain>
        <plasmid evidence="3">Plasmid pBPHY01</plasmid>
    </source>
</reference>
<dbReference type="NCBIfam" id="TIGR02218">
    <property type="entry name" value="phg_TIGR02218"/>
    <property type="match status" value="1"/>
</dbReference>
<name>B2JUI6_PARP8</name>